<dbReference type="SUPFAM" id="SSF51445">
    <property type="entry name" value="(Trans)glycosidases"/>
    <property type="match status" value="1"/>
</dbReference>
<feature type="region of interest" description="Disordered" evidence="7">
    <location>
        <begin position="593"/>
        <end position="618"/>
    </location>
</feature>
<keyword evidence="3" id="KW-0378">Hydrolase</keyword>
<feature type="signal peptide" evidence="8">
    <location>
        <begin position="1"/>
        <end position="33"/>
    </location>
</feature>
<evidence type="ECO:0000256" key="8">
    <source>
        <dbReference type="SAM" id="SignalP"/>
    </source>
</evidence>
<dbReference type="InterPro" id="IPR044965">
    <property type="entry name" value="Glyco_hydro_17_plant"/>
</dbReference>
<reference evidence="10" key="1">
    <citation type="journal article" date="2018" name="DNA Res.">
        <title>Multiple hybrid de novo genome assembly of finger millet, an orphan allotetraploid crop.</title>
        <authorList>
            <person name="Hatakeyama M."/>
            <person name="Aluri S."/>
            <person name="Balachadran M.T."/>
            <person name="Sivarajan S.R."/>
            <person name="Patrignani A."/>
            <person name="Gruter S."/>
            <person name="Poveda L."/>
            <person name="Shimizu-Inatsugi R."/>
            <person name="Baeten J."/>
            <person name="Francoijs K.J."/>
            <person name="Nataraja K.N."/>
            <person name="Reddy Y.A.N."/>
            <person name="Phadnis S."/>
            <person name="Ravikumar R.L."/>
            <person name="Schlapbach R."/>
            <person name="Sreeman S.M."/>
            <person name="Shimizu K.K."/>
        </authorList>
    </citation>
    <scope>NUCLEOTIDE SEQUENCE</scope>
</reference>
<dbReference type="Gene3D" id="3.20.20.80">
    <property type="entry name" value="Glycosidases"/>
    <property type="match status" value="1"/>
</dbReference>
<evidence type="ECO:0000256" key="1">
    <source>
        <dbReference type="ARBA" id="ARBA00008773"/>
    </source>
</evidence>
<dbReference type="Pfam" id="PF05617">
    <property type="entry name" value="Prolamin_like"/>
    <property type="match status" value="1"/>
</dbReference>
<dbReference type="InterPro" id="IPR012946">
    <property type="entry name" value="X8"/>
</dbReference>
<dbReference type="GO" id="GO:0004553">
    <property type="term" value="F:hydrolase activity, hydrolyzing O-glycosyl compounds"/>
    <property type="evidence" value="ECO:0007669"/>
    <property type="project" value="InterPro"/>
</dbReference>
<dbReference type="InterPro" id="IPR000490">
    <property type="entry name" value="Glyco_hydro_17"/>
</dbReference>
<feature type="domain" description="X8" evidence="9">
    <location>
        <begin position="389"/>
        <end position="487"/>
    </location>
</feature>
<dbReference type="InterPro" id="IPR017853">
    <property type="entry name" value="GH"/>
</dbReference>
<comment type="caution">
    <text evidence="10">The sequence shown here is derived from an EMBL/GenBank/DDBJ whole genome shotgun (WGS) entry which is preliminary data.</text>
</comment>
<organism evidence="10 11">
    <name type="scientific">Eleusine coracana subsp. coracana</name>
    <dbReference type="NCBI Taxonomy" id="191504"/>
    <lineage>
        <taxon>Eukaryota</taxon>
        <taxon>Viridiplantae</taxon>
        <taxon>Streptophyta</taxon>
        <taxon>Embryophyta</taxon>
        <taxon>Tracheophyta</taxon>
        <taxon>Spermatophyta</taxon>
        <taxon>Magnoliopsida</taxon>
        <taxon>Liliopsida</taxon>
        <taxon>Poales</taxon>
        <taxon>Poaceae</taxon>
        <taxon>PACMAD clade</taxon>
        <taxon>Chloridoideae</taxon>
        <taxon>Cynodonteae</taxon>
        <taxon>Eleusininae</taxon>
        <taxon>Eleusine</taxon>
    </lineage>
</organism>
<dbReference type="Gene3D" id="1.20.58.1040">
    <property type="match status" value="1"/>
</dbReference>
<sequence>MLPCRRHLRPPPFVPALLLMLLAVAPMPSPAAAVGVTWGFASSHPLPAAQVVQGLLLPNSIPRIRLAAASSDALSALAGSGVAVTVGVPDALLRPLATSRKAAAAWVHDNITRYTSGVRFEYVLPFKQDFSIGHFISYIAVGEEPFLLSHGQHLQSFVVPAAENIQRALIDAKLSSKLKVVVPCSAETYQNASTLPSQASFRSDLNGTMVELLSFLANNSSPFMVELNPFLSFQQNKNLSLDYYLFQLMTHPVKDGQNKYDNYFDASIDALVCALTRAGFGDMDIIVGRAGWPTDGAVNATPAVAQSFMTGLVNHLDKKSGTPLRPKMPPIKTYLFSLLDEDQCSTASGGCERHYGIFTFDGQAKYHVNIGQGPKALKNALDVEYLPSKWCVVDNNKDLSNSSISSSFAAACSSGDCTALLPGGSCSGLGWLGNVSYAFNNYYQQHDQSEESCNFSGLVTSSSAPRPPSTMVAGFLPSAATMLLCLALLAAGVAVADELAPAPGPAAGIVPAPPPADELDREGSSQHCWEALMEIKSCTGEIIMFLLEGEAYLGGGCCRAVRLIEQRCWAADAMLSVIGFTPQEGDMLKGYCDAGQPLQQHGSEPPPPSSAADGGDAASAREMMMSAFGSLAGRKHGPVRG</sequence>
<dbReference type="Pfam" id="PF00332">
    <property type="entry name" value="Glyco_hydro_17"/>
    <property type="match status" value="1"/>
</dbReference>
<evidence type="ECO:0000313" key="11">
    <source>
        <dbReference type="Proteomes" id="UP001054889"/>
    </source>
</evidence>
<dbReference type="GO" id="GO:0005975">
    <property type="term" value="P:carbohydrate metabolic process"/>
    <property type="evidence" value="ECO:0007669"/>
    <property type="project" value="InterPro"/>
</dbReference>
<keyword evidence="11" id="KW-1185">Reference proteome</keyword>
<dbReference type="AlphaFoldDB" id="A0AAV5DD70"/>
<evidence type="ECO:0000256" key="6">
    <source>
        <dbReference type="RuleBase" id="RU004335"/>
    </source>
</evidence>
<dbReference type="PANTHER" id="PTHR32227">
    <property type="entry name" value="GLUCAN ENDO-1,3-BETA-GLUCOSIDASE BG1-RELATED-RELATED"/>
    <property type="match status" value="1"/>
</dbReference>
<comment type="similarity">
    <text evidence="1 6">Belongs to the glycosyl hydrolase 17 family.</text>
</comment>
<proteinExistence type="inferred from homology"/>
<reference evidence="10" key="2">
    <citation type="submission" date="2021-12" db="EMBL/GenBank/DDBJ databases">
        <title>Resequencing data analysis of finger millet.</title>
        <authorList>
            <person name="Hatakeyama M."/>
            <person name="Aluri S."/>
            <person name="Balachadran M.T."/>
            <person name="Sivarajan S.R."/>
            <person name="Poveda L."/>
            <person name="Shimizu-Inatsugi R."/>
            <person name="Schlapbach R."/>
            <person name="Sreeman S.M."/>
            <person name="Shimizu K.K."/>
        </authorList>
    </citation>
    <scope>NUCLEOTIDE SEQUENCE</scope>
</reference>
<evidence type="ECO:0000256" key="5">
    <source>
        <dbReference type="ARBA" id="ARBA00023295"/>
    </source>
</evidence>
<keyword evidence="4" id="KW-1015">Disulfide bond</keyword>
<dbReference type="EMBL" id="BQKI01000015">
    <property type="protein sequence ID" value="GJN08153.1"/>
    <property type="molecule type" value="Genomic_DNA"/>
</dbReference>
<evidence type="ECO:0000256" key="3">
    <source>
        <dbReference type="ARBA" id="ARBA00022801"/>
    </source>
</evidence>
<evidence type="ECO:0000256" key="7">
    <source>
        <dbReference type="SAM" id="MobiDB-lite"/>
    </source>
</evidence>
<dbReference type="Pfam" id="PF07983">
    <property type="entry name" value="X8"/>
    <property type="match status" value="1"/>
</dbReference>
<accession>A0AAV5DD70</accession>
<evidence type="ECO:0000256" key="2">
    <source>
        <dbReference type="ARBA" id="ARBA00022729"/>
    </source>
</evidence>
<evidence type="ECO:0000256" key="4">
    <source>
        <dbReference type="ARBA" id="ARBA00023157"/>
    </source>
</evidence>
<feature type="chain" id="PRO_5043517691" description="X8 domain-containing protein" evidence="8">
    <location>
        <begin position="34"/>
        <end position="641"/>
    </location>
</feature>
<keyword evidence="2 8" id="KW-0732">Signal</keyword>
<name>A0AAV5DD70_ELECO</name>
<dbReference type="Proteomes" id="UP001054889">
    <property type="component" value="Unassembled WGS sequence"/>
</dbReference>
<protein>
    <recommendedName>
        <fullName evidence="9">X8 domain-containing protein</fullName>
    </recommendedName>
</protein>
<evidence type="ECO:0000313" key="10">
    <source>
        <dbReference type="EMBL" id="GJN08153.1"/>
    </source>
</evidence>
<keyword evidence="5" id="KW-0326">Glycosidase</keyword>
<dbReference type="InterPro" id="IPR008502">
    <property type="entry name" value="Prolamin-like"/>
</dbReference>
<evidence type="ECO:0000259" key="9">
    <source>
        <dbReference type="SMART" id="SM00768"/>
    </source>
</evidence>
<dbReference type="SMART" id="SM00768">
    <property type="entry name" value="X8"/>
    <property type="match status" value="1"/>
</dbReference>
<gene>
    <name evidence="10" type="primary">ga26046</name>
    <name evidence="10" type="ORF">PR202_ga26046</name>
</gene>